<sequence>MWTPPSPPANEAERLRVLAACHIMDTSADARFDRLTRLATRFYGADVAFIGLVDASHQWMKSMSTAGLAQAVERPRTVCNLIIESGRSLVVGDLKTDPRFVGHPLIPHLDLRFYAGAPLLAAEGLAIGSFCIMARTAGDEATFDIGPLEEFAAIAMDEIELWRLGEAFKVRAEQDALTRLANRRRFDEALDRALRRTARTGAPVSLLLLDVDRFKAFNDLAGHPAGDRALARLGDVLETVARRPDDTAARYGGEEFALILPDTGGDGALAMAERIRARLREAEIAHPAGGLLTVSIGIATAGGPGASAEAMLQDADGALYAAKHAGRNAVRHAGPVPAGPAPG</sequence>
<protein>
    <recommendedName>
        <fullName evidence="1">diguanylate cyclase</fullName>
        <ecNumber evidence="1">2.7.7.65</ecNumber>
    </recommendedName>
</protein>
<dbReference type="NCBIfam" id="TIGR00254">
    <property type="entry name" value="GGDEF"/>
    <property type="match status" value="1"/>
</dbReference>
<dbReference type="GO" id="GO:1902201">
    <property type="term" value="P:negative regulation of bacterial-type flagellum-dependent cell motility"/>
    <property type="evidence" value="ECO:0007669"/>
    <property type="project" value="TreeGrafter"/>
</dbReference>
<proteinExistence type="predicted"/>
<dbReference type="InterPro" id="IPR000160">
    <property type="entry name" value="GGDEF_dom"/>
</dbReference>
<dbReference type="InterPro" id="IPR029016">
    <property type="entry name" value="GAF-like_dom_sf"/>
</dbReference>
<dbReference type="AlphaFoldDB" id="A0A3L7AE51"/>
<dbReference type="SUPFAM" id="SSF55781">
    <property type="entry name" value="GAF domain-like"/>
    <property type="match status" value="1"/>
</dbReference>
<dbReference type="GO" id="GO:0052621">
    <property type="term" value="F:diguanylate cyclase activity"/>
    <property type="evidence" value="ECO:0007669"/>
    <property type="project" value="UniProtKB-EC"/>
</dbReference>
<gene>
    <name evidence="4" type="ORF">D9R14_12875</name>
</gene>
<dbReference type="PANTHER" id="PTHR45138">
    <property type="entry name" value="REGULATORY COMPONENTS OF SENSORY TRANSDUCTION SYSTEM"/>
    <property type="match status" value="1"/>
</dbReference>
<dbReference type="GO" id="GO:0043709">
    <property type="term" value="P:cell adhesion involved in single-species biofilm formation"/>
    <property type="evidence" value="ECO:0007669"/>
    <property type="project" value="TreeGrafter"/>
</dbReference>
<evidence type="ECO:0000313" key="5">
    <source>
        <dbReference type="Proteomes" id="UP000269692"/>
    </source>
</evidence>
<dbReference type="Proteomes" id="UP000269692">
    <property type="component" value="Unassembled WGS sequence"/>
</dbReference>
<dbReference type="InterPro" id="IPR050469">
    <property type="entry name" value="Diguanylate_Cyclase"/>
</dbReference>
<dbReference type="FunFam" id="3.30.70.270:FF:000001">
    <property type="entry name" value="Diguanylate cyclase domain protein"/>
    <property type="match status" value="1"/>
</dbReference>
<reference evidence="4 5" key="1">
    <citation type="submission" date="2018-10" db="EMBL/GenBank/DDBJ databases">
        <title>Xanthobacter tagetidis genome sequencing and assembly.</title>
        <authorList>
            <person name="Maclea K.S."/>
            <person name="Goen A.E."/>
            <person name="Fatima S.A."/>
        </authorList>
    </citation>
    <scope>NUCLEOTIDE SEQUENCE [LARGE SCALE GENOMIC DNA]</scope>
    <source>
        <strain evidence="4 5">ATCC 700314</strain>
    </source>
</reference>
<dbReference type="Pfam" id="PF00990">
    <property type="entry name" value="GGDEF"/>
    <property type="match status" value="1"/>
</dbReference>
<dbReference type="InterPro" id="IPR003018">
    <property type="entry name" value="GAF"/>
</dbReference>
<dbReference type="EMBL" id="RCTF01000009">
    <property type="protein sequence ID" value="RLP78265.1"/>
    <property type="molecule type" value="Genomic_DNA"/>
</dbReference>
<dbReference type="PROSITE" id="PS50887">
    <property type="entry name" value="GGDEF"/>
    <property type="match status" value="1"/>
</dbReference>
<dbReference type="GO" id="GO:0005886">
    <property type="term" value="C:plasma membrane"/>
    <property type="evidence" value="ECO:0007669"/>
    <property type="project" value="TreeGrafter"/>
</dbReference>
<evidence type="ECO:0000313" key="4">
    <source>
        <dbReference type="EMBL" id="RLP78265.1"/>
    </source>
</evidence>
<feature type="domain" description="GGDEF" evidence="3">
    <location>
        <begin position="202"/>
        <end position="335"/>
    </location>
</feature>
<comment type="catalytic activity">
    <reaction evidence="2">
        <text>2 GTP = 3',3'-c-di-GMP + 2 diphosphate</text>
        <dbReference type="Rhea" id="RHEA:24898"/>
        <dbReference type="ChEBI" id="CHEBI:33019"/>
        <dbReference type="ChEBI" id="CHEBI:37565"/>
        <dbReference type="ChEBI" id="CHEBI:58805"/>
        <dbReference type="EC" id="2.7.7.65"/>
    </reaction>
</comment>
<accession>A0A3L7AE51</accession>
<dbReference type="SUPFAM" id="SSF55073">
    <property type="entry name" value="Nucleotide cyclase"/>
    <property type="match status" value="1"/>
</dbReference>
<evidence type="ECO:0000256" key="1">
    <source>
        <dbReference type="ARBA" id="ARBA00012528"/>
    </source>
</evidence>
<dbReference type="InterPro" id="IPR043128">
    <property type="entry name" value="Rev_trsase/Diguanyl_cyclase"/>
</dbReference>
<comment type="caution">
    <text evidence="4">The sequence shown here is derived from an EMBL/GenBank/DDBJ whole genome shotgun (WGS) entry which is preliminary data.</text>
</comment>
<dbReference type="PANTHER" id="PTHR45138:SF9">
    <property type="entry name" value="DIGUANYLATE CYCLASE DGCM-RELATED"/>
    <property type="match status" value="1"/>
</dbReference>
<dbReference type="CDD" id="cd01949">
    <property type="entry name" value="GGDEF"/>
    <property type="match status" value="1"/>
</dbReference>
<dbReference type="EC" id="2.7.7.65" evidence="1"/>
<dbReference type="Gene3D" id="3.30.70.270">
    <property type="match status" value="1"/>
</dbReference>
<keyword evidence="5" id="KW-1185">Reference proteome</keyword>
<organism evidence="4 5">
    <name type="scientific">Xanthobacter tagetidis</name>
    <dbReference type="NCBI Taxonomy" id="60216"/>
    <lineage>
        <taxon>Bacteria</taxon>
        <taxon>Pseudomonadati</taxon>
        <taxon>Pseudomonadota</taxon>
        <taxon>Alphaproteobacteria</taxon>
        <taxon>Hyphomicrobiales</taxon>
        <taxon>Xanthobacteraceae</taxon>
        <taxon>Xanthobacter</taxon>
    </lineage>
</organism>
<evidence type="ECO:0000256" key="2">
    <source>
        <dbReference type="ARBA" id="ARBA00034247"/>
    </source>
</evidence>
<dbReference type="InterPro" id="IPR029787">
    <property type="entry name" value="Nucleotide_cyclase"/>
</dbReference>
<dbReference type="Gene3D" id="3.30.450.40">
    <property type="match status" value="1"/>
</dbReference>
<dbReference type="OrthoDB" id="315417at2"/>
<dbReference type="Pfam" id="PF01590">
    <property type="entry name" value="GAF"/>
    <property type="match status" value="1"/>
</dbReference>
<dbReference type="SMART" id="SM00267">
    <property type="entry name" value="GGDEF"/>
    <property type="match status" value="1"/>
</dbReference>
<name>A0A3L7AE51_9HYPH</name>
<evidence type="ECO:0000259" key="3">
    <source>
        <dbReference type="PROSITE" id="PS50887"/>
    </source>
</evidence>